<comment type="caution">
    <text evidence="4">The sequence shown here is derived from an EMBL/GenBank/DDBJ whole genome shotgun (WGS) entry which is preliminary data.</text>
</comment>
<dbReference type="Proteomes" id="UP000178999">
    <property type="component" value="Unassembled WGS sequence"/>
</dbReference>
<dbReference type="GO" id="GO:0016757">
    <property type="term" value="F:glycosyltransferase activity"/>
    <property type="evidence" value="ECO:0007669"/>
    <property type="project" value="InterPro"/>
</dbReference>
<evidence type="ECO:0000256" key="1">
    <source>
        <dbReference type="ARBA" id="ARBA00022679"/>
    </source>
</evidence>
<dbReference type="InterPro" id="IPR028098">
    <property type="entry name" value="Glyco_trans_4-like_N"/>
</dbReference>
<dbReference type="GO" id="GO:0009103">
    <property type="term" value="P:lipopolysaccharide biosynthetic process"/>
    <property type="evidence" value="ECO:0007669"/>
    <property type="project" value="TreeGrafter"/>
</dbReference>
<keyword evidence="1" id="KW-0808">Transferase</keyword>
<feature type="domain" description="Glycosyl transferase family 1" evidence="2">
    <location>
        <begin position="196"/>
        <end position="346"/>
    </location>
</feature>
<dbReference type="CDD" id="cd03809">
    <property type="entry name" value="GT4_MtfB-like"/>
    <property type="match status" value="1"/>
</dbReference>
<sequence>MKHKKFKVCIDARLWGTKHTGIGRYIENLIDNFKASSEYEIVLIVPPDLTNEPKLKEFPKYYARFHPYALLSQFEILFLLIRIQPDLIHIPHFTIPVLWPGKMVVTIHDLIKHFSKGVETTTRNRHVYWFKYVGYLLIVYTAIKRANHLIVPAKYWKKIIIQKYHISSDKISVTYEGVTKQYLIQKPDQNFKPLLPKPYVVYTGNLYPHKNMPTLFKAIKLLNGKVNLAVVCARSVFSGRAEQYIRNEKVSNYVKFLGFVPDNELISLYSQSLSLVQPSLIEGFGLTGLEAMAVNTPVIAARASCLPEIYQNAALFFEPLDESDLSKKILLLLHNKKIRSGLIKKGVKLVNKFSWRKMAKETGEVYIKVLRE</sequence>
<evidence type="ECO:0000313" key="4">
    <source>
        <dbReference type="EMBL" id="OGM79061.1"/>
    </source>
</evidence>
<protein>
    <recommendedName>
        <fullName evidence="6">Glycosyl transferase family 1 domain-containing protein</fullName>
    </recommendedName>
</protein>
<name>A0A1F8CS37_9BACT</name>
<dbReference type="Pfam" id="PF13439">
    <property type="entry name" value="Glyco_transf_4"/>
    <property type="match status" value="1"/>
</dbReference>
<dbReference type="SUPFAM" id="SSF53756">
    <property type="entry name" value="UDP-Glycosyltransferase/glycogen phosphorylase"/>
    <property type="match status" value="1"/>
</dbReference>
<feature type="domain" description="Glycosyltransferase subfamily 4-like N-terminal" evidence="3">
    <location>
        <begin position="21"/>
        <end position="178"/>
    </location>
</feature>
<dbReference type="EMBL" id="MGHY01000021">
    <property type="protein sequence ID" value="OGM79061.1"/>
    <property type="molecule type" value="Genomic_DNA"/>
</dbReference>
<evidence type="ECO:0000259" key="2">
    <source>
        <dbReference type="Pfam" id="PF00534"/>
    </source>
</evidence>
<dbReference type="AlphaFoldDB" id="A0A1F8CS37"/>
<reference evidence="4 5" key="1">
    <citation type="journal article" date="2016" name="Nat. Commun.">
        <title>Thousands of microbial genomes shed light on interconnected biogeochemical processes in an aquifer system.</title>
        <authorList>
            <person name="Anantharaman K."/>
            <person name="Brown C.T."/>
            <person name="Hug L.A."/>
            <person name="Sharon I."/>
            <person name="Castelle C.J."/>
            <person name="Probst A.J."/>
            <person name="Thomas B.C."/>
            <person name="Singh A."/>
            <person name="Wilkins M.J."/>
            <person name="Karaoz U."/>
            <person name="Brodie E.L."/>
            <person name="Williams K.H."/>
            <person name="Hubbard S.S."/>
            <person name="Banfield J.F."/>
        </authorList>
    </citation>
    <scope>NUCLEOTIDE SEQUENCE [LARGE SCALE GENOMIC DNA]</scope>
</reference>
<dbReference type="Gene3D" id="3.40.50.2000">
    <property type="entry name" value="Glycogen Phosphorylase B"/>
    <property type="match status" value="2"/>
</dbReference>
<evidence type="ECO:0000259" key="3">
    <source>
        <dbReference type="Pfam" id="PF13439"/>
    </source>
</evidence>
<proteinExistence type="predicted"/>
<dbReference type="InterPro" id="IPR001296">
    <property type="entry name" value="Glyco_trans_1"/>
</dbReference>
<gene>
    <name evidence="4" type="ORF">A2382_01440</name>
</gene>
<evidence type="ECO:0000313" key="5">
    <source>
        <dbReference type="Proteomes" id="UP000178999"/>
    </source>
</evidence>
<dbReference type="Pfam" id="PF00534">
    <property type="entry name" value="Glycos_transf_1"/>
    <property type="match status" value="1"/>
</dbReference>
<evidence type="ECO:0008006" key="6">
    <source>
        <dbReference type="Google" id="ProtNLM"/>
    </source>
</evidence>
<accession>A0A1F8CS37</accession>
<dbReference type="STRING" id="1802538.A2382_01440"/>
<organism evidence="4 5">
    <name type="scientific">Candidatus Woesebacteria bacterium RIFOXYB1_FULL_38_16</name>
    <dbReference type="NCBI Taxonomy" id="1802538"/>
    <lineage>
        <taxon>Bacteria</taxon>
        <taxon>Candidatus Woeseibacteriota</taxon>
    </lineage>
</organism>
<dbReference type="PANTHER" id="PTHR46401:SF2">
    <property type="entry name" value="GLYCOSYLTRANSFERASE WBBK-RELATED"/>
    <property type="match status" value="1"/>
</dbReference>
<dbReference type="PANTHER" id="PTHR46401">
    <property type="entry name" value="GLYCOSYLTRANSFERASE WBBK-RELATED"/>
    <property type="match status" value="1"/>
</dbReference>